<evidence type="ECO:0000313" key="2">
    <source>
        <dbReference type="EMBL" id="AIF05412.1"/>
    </source>
</evidence>
<evidence type="ECO:0000259" key="1">
    <source>
        <dbReference type="SMART" id="SM00746"/>
    </source>
</evidence>
<dbReference type="InterPro" id="IPR011017">
    <property type="entry name" value="TRASH_dom"/>
</dbReference>
<sequence>MPVDPVCGIEMDESLALIHEYDGEKYYFCCNGCRKIFIKKPKKYKN</sequence>
<dbReference type="InterPro" id="IPR012348">
    <property type="entry name" value="RNR-like"/>
</dbReference>
<feature type="domain" description="TRASH" evidence="1">
    <location>
        <begin position="4"/>
        <end position="41"/>
    </location>
</feature>
<accession>A0A075GT22</accession>
<reference evidence="2" key="1">
    <citation type="journal article" date="2014" name="Genome Biol. Evol.">
        <title>Pangenome evidence for extensive interdomain horizontal transfer affecting lineage core and shell genes in uncultured planktonic thaumarchaeota and euryarchaeota.</title>
        <authorList>
            <person name="Deschamps P."/>
            <person name="Zivanovic Y."/>
            <person name="Moreira D."/>
            <person name="Rodriguez-Valera F."/>
            <person name="Lopez-Garcia P."/>
        </authorList>
    </citation>
    <scope>NUCLEOTIDE SEQUENCE</scope>
</reference>
<proteinExistence type="predicted"/>
<dbReference type="Pfam" id="PF04945">
    <property type="entry name" value="YHS"/>
    <property type="match status" value="1"/>
</dbReference>
<dbReference type="SUPFAM" id="SSF47240">
    <property type="entry name" value="Ferritin-like"/>
    <property type="match status" value="1"/>
</dbReference>
<dbReference type="GO" id="GO:0016491">
    <property type="term" value="F:oxidoreductase activity"/>
    <property type="evidence" value="ECO:0007669"/>
    <property type="project" value="InterPro"/>
</dbReference>
<dbReference type="EMBL" id="KF900739">
    <property type="protein sequence ID" value="AIF05412.1"/>
    <property type="molecule type" value="Genomic_DNA"/>
</dbReference>
<dbReference type="SMART" id="SM00746">
    <property type="entry name" value="TRASH"/>
    <property type="match status" value="1"/>
</dbReference>
<dbReference type="InterPro" id="IPR009078">
    <property type="entry name" value="Ferritin-like_SF"/>
</dbReference>
<dbReference type="InterPro" id="IPR007029">
    <property type="entry name" value="YHS_dom"/>
</dbReference>
<dbReference type="Gene3D" id="1.10.620.20">
    <property type="entry name" value="Ribonucleotide Reductase, subunit A"/>
    <property type="match status" value="1"/>
</dbReference>
<dbReference type="AlphaFoldDB" id="A0A075GT22"/>
<organism evidence="2">
    <name type="scientific">uncultured marine thaumarchaeote KM3_182_G12</name>
    <dbReference type="NCBI Taxonomy" id="1456067"/>
    <lineage>
        <taxon>Archaea</taxon>
        <taxon>Nitrososphaerota</taxon>
        <taxon>environmental samples</taxon>
    </lineage>
</organism>
<protein>
    <recommendedName>
        <fullName evidence="1">TRASH domain-containing protein</fullName>
    </recommendedName>
</protein>
<name>A0A075GT22_9ARCH</name>